<sequence length="517" mass="57867">MSILEVEGLSQSFADKRLYQNASFQLNKEDHMGVIGQNGAGKSTLIKIVTGQQLPDEGNVRWQKGITIGYLDQYVQTAHGLTIFEFLKSAFAKLYRISELQAKCYEEYAQAPADQLLEKAGRYQELLEAGDFYELETKIDQVMTGLGIDALGKEREVSSCSGGQRSKIILAKLLLEQPNVLLLDEPTNYLDTQHIEWLIGYLNSFPGSFMVVSHDFNFLERVTNTIIDVSLGKITKYTGSFQAAIKQKQQRLESQQKAYEKQQRQIEKDEAYIRKNKAGSRSTLAKSRQKRLDKLTLVDPPENTRTAHFNFPYLELLSAETLTVKNLSVGYQRPLLKPVSFTLSHGEKMVLKGFNGVGKSTLIKSILGLIPVFGGKASFVAAAKVGYFSQDLIWPNSQQTPLKIVHDQYPKLEPKIIRQHLARVGLSAGNIMQPIKLLSGGEQTKVKLCLLALTPANFLIMDEPTNHLDDQTKAALKQALKAFAGNVLLVTHEADFYQGWIDQVLNVENIRLGGNKR</sequence>
<dbReference type="PROSITE" id="PS00211">
    <property type="entry name" value="ABC_TRANSPORTER_1"/>
    <property type="match status" value="2"/>
</dbReference>
<dbReference type="PATRIC" id="fig|1133569.4.peg.1912"/>
<dbReference type="InterPro" id="IPR003439">
    <property type="entry name" value="ABC_transporter-like_ATP-bd"/>
</dbReference>
<comment type="caution">
    <text evidence="5">The sequence shown here is derived from an EMBL/GenBank/DDBJ whole genome shotgun (WGS) entry which is preliminary data.</text>
</comment>
<dbReference type="PROSITE" id="PS50893">
    <property type="entry name" value="ABC_TRANSPORTER_2"/>
    <property type="match status" value="2"/>
</dbReference>
<dbReference type="FunFam" id="3.40.50.300:FF:000011">
    <property type="entry name" value="Putative ABC transporter ATP-binding component"/>
    <property type="match status" value="1"/>
</dbReference>
<organism evidence="5 6">
    <name type="scientific">Liquorilactobacillus vini DSM 20605</name>
    <dbReference type="NCBI Taxonomy" id="1133569"/>
    <lineage>
        <taxon>Bacteria</taxon>
        <taxon>Bacillati</taxon>
        <taxon>Bacillota</taxon>
        <taxon>Bacilli</taxon>
        <taxon>Lactobacillales</taxon>
        <taxon>Lactobacillaceae</taxon>
        <taxon>Liquorilactobacillus</taxon>
    </lineage>
</organism>
<evidence type="ECO:0000313" key="5">
    <source>
        <dbReference type="EMBL" id="KRM89383.1"/>
    </source>
</evidence>
<protein>
    <submittedName>
        <fullName evidence="5">ABC transporter ATP-binding protein</fullName>
    </submittedName>
</protein>
<dbReference type="InterPro" id="IPR032781">
    <property type="entry name" value="ABC_tran_Xtn"/>
</dbReference>
<dbReference type="CDD" id="cd03221">
    <property type="entry name" value="ABCF_EF-3"/>
    <property type="match status" value="2"/>
</dbReference>
<dbReference type="OrthoDB" id="9762369at2"/>
<keyword evidence="1" id="KW-0547">Nucleotide-binding</keyword>
<keyword evidence="6" id="KW-1185">Reference proteome</keyword>
<keyword evidence="3" id="KW-0175">Coiled coil</keyword>
<dbReference type="AlphaFoldDB" id="A0A0R2CCU0"/>
<dbReference type="InterPro" id="IPR051309">
    <property type="entry name" value="ABCF_ATPase"/>
</dbReference>
<dbReference type="SMART" id="SM00382">
    <property type="entry name" value="AAA"/>
    <property type="match status" value="2"/>
</dbReference>
<keyword evidence="2 5" id="KW-0067">ATP-binding</keyword>
<accession>A0A0R2CCU0</accession>
<gene>
    <name evidence="5" type="ORF">FD21_GL001767</name>
</gene>
<evidence type="ECO:0000256" key="2">
    <source>
        <dbReference type="ARBA" id="ARBA00022840"/>
    </source>
</evidence>
<dbReference type="RefSeq" id="WP_010581179.1">
    <property type="nucleotide sequence ID" value="NZ_AHYZ01000167.1"/>
</dbReference>
<evidence type="ECO:0000256" key="1">
    <source>
        <dbReference type="ARBA" id="ARBA00022741"/>
    </source>
</evidence>
<dbReference type="GO" id="GO:0016887">
    <property type="term" value="F:ATP hydrolysis activity"/>
    <property type="evidence" value="ECO:0007669"/>
    <property type="project" value="InterPro"/>
</dbReference>
<reference evidence="5 6" key="1">
    <citation type="journal article" date="2015" name="Genome Announc.">
        <title>Expanding the biotechnology potential of lactobacilli through comparative genomics of 213 strains and associated genera.</title>
        <authorList>
            <person name="Sun Z."/>
            <person name="Harris H.M."/>
            <person name="McCann A."/>
            <person name="Guo C."/>
            <person name="Argimon S."/>
            <person name="Zhang W."/>
            <person name="Yang X."/>
            <person name="Jeffery I.B."/>
            <person name="Cooney J.C."/>
            <person name="Kagawa T.F."/>
            <person name="Liu W."/>
            <person name="Song Y."/>
            <person name="Salvetti E."/>
            <person name="Wrobel A."/>
            <person name="Rasinkangas P."/>
            <person name="Parkhill J."/>
            <person name="Rea M.C."/>
            <person name="O'Sullivan O."/>
            <person name="Ritari J."/>
            <person name="Douillard F.P."/>
            <person name="Paul Ross R."/>
            <person name="Yang R."/>
            <person name="Briner A.E."/>
            <person name="Felis G.E."/>
            <person name="de Vos W.M."/>
            <person name="Barrangou R."/>
            <person name="Klaenhammer T.R."/>
            <person name="Caufield P.W."/>
            <person name="Cui Y."/>
            <person name="Zhang H."/>
            <person name="O'Toole P.W."/>
        </authorList>
    </citation>
    <scope>NUCLEOTIDE SEQUENCE [LARGE SCALE GENOMIC DNA]</scope>
    <source>
        <strain evidence="5 6">DSM 20605</strain>
    </source>
</reference>
<name>A0A0R2CCU0_9LACO</name>
<dbReference type="Pfam" id="PF00005">
    <property type="entry name" value="ABC_tran"/>
    <property type="match status" value="2"/>
</dbReference>
<feature type="domain" description="ABC transporter" evidence="4">
    <location>
        <begin position="4"/>
        <end position="256"/>
    </location>
</feature>
<dbReference type="Proteomes" id="UP000051576">
    <property type="component" value="Unassembled WGS sequence"/>
</dbReference>
<evidence type="ECO:0000313" key="6">
    <source>
        <dbReference type="Proteomes" id="UP000051576"/>
    </source>
</evidence>
<dbReference type="Gene3D" id="3.40.50.300">
    <property type="entry name" value="P-loop containing nucleotide triphosphate hydrolases"/>
    <property type="match status" value="2"/>
</dbReference>
<dbReference type="Pfam" id="PF12848">
    <property type="entry name" value="ABC_tran_Xtn"/>
    <property type="match status" value="1"/>
</dbReference>
<feature type="coiled-coil region" evidence="3">
    <location>
        <begin position="242"/>
        <end position="272"/>
    </location>
</feature>
<evidence type="ECO:0000259" key="4">
    <source>
        <dbReference type="PROSITE" id="PS50893"/>
    </source>
</evidence>
<dbReference type="PANTHER" id="PTHR42855">
    <property type="entry name" value="ABC TRANSPORTER ATP-BINDING SUBUNIT"/>
    <property type="match status" value="1"/>
</dbReference>
<dbReference type="InterPro" id="IPR003593">
    <property type="entry name" value="AAA+_ATPase"/>
</dbReference>
<proteinExistence type="predicted"/>
<dbReference type="GO" id="GO:0005524">
    <property type="term" value="F:ATP binding"/>
    <property type="evidence" value="ECO:0007669"/>
    <property type="project" value="UniProtKB-KW"/>
</dbReference>
<dbReference type="InterPro" id="IPR017871">
    <property type="entry name" value="ABC_transporter-like_CS"/>
</dbReference>
<dbReference type="PANTHER" id="PTHR42855:SF2">
    <property type="entry name" value="DRUG RESISTANCE ABC TRANSPORTER,ATP-BINDING PROTEIN"/>
    <property type="match status" value="1"/>
</dbReference>
<feature type="domain" description="ABC transporter" evidence="4">
    <location>
        <begin position="317"/>
        <end position="517"/>
    </location>
</feature>
<dbReference type="InterPro" id="IPR027417">
    <property type="entry name" value="P-loop_NTPase"/>
</dbReference>
<dbReference type="EMBL" id="AYYX01000006">
    <property type="protein sequence ID" value="KRM89383.1"/>
    <property type="molecule type" value="Genomic_DNA"/>
</dbReference>
<evidence type="ECO:0000256" key="3">
    <source>
        <dbReference type="SAM" id="Coils"/>
    </source>
</evidence>
<dbReference type="eggNOG" id="COG0488">
    <property type="taxonomic scope" value="Bacteria"/>
</dbReference>
<dbReference type="SUPFAM" id="SSF52540">
    <property type="entry name" value="P-loop containing nucleoside triphosphate hydrolases"/>
    <property type="match status" value="2"/>
</dbReference>
<dbReference type="STRING" id="1133569.FD21_GL001767"/>